<sequence length="502" mass="55112">MFKKTVHSLLVSFLSASVLLSACGSNSADNKGAKPEPKEETKLPPYEVSIAFWGNNQRDLGLVEKEINKITQEKINATVKLNRIEPAAWTQQKILMLAGNEKADLIFTGEYQYVSEVAQKKLLPIDDLLKTHGKDIIASFEPEVLAASKVNGVTYAVPSIRDFASYPTILMRTDMLKKAGADVSNVKKLDDLDPVFQKVKEAYPTNNLLGKATAASSLAYSLIITTVDPLGDMIGVMDNLDQLKVVNMYESPAYTNMLKTLRRWYLAGYIPKDIATAKQSGKDYMKANIGFATTNKGKPGITSQTSQVIGSEITEVKLGPAKTDTVAITNAMFGIAANSKDPQRAMMMLNLMYSNKDIVNLLAWGIEGQHYAKQPNNTADFPQGLEPSKSGYNLRQGWMFGNQLLTTPWVTDGPDIWKDMAEFNKTSKKSKALGFTYDPEPVKTELAALNSVIQQYGMGLETGTLDPDENLPKFVAALKASGIDKVIAEKQKQLDAWAASKK</sequence>
<keyword evidence="1" id="KW-0732">Signal</keyword>
<feature type="signal peptide" evidence="1">
    <location>
        <begin position="1"/>
        <end position="27"/>
    </location>
</feature>
<keyword evidence="4" id="KW-1185">Reference proteome</keyword>
<dbReference type="EMBL" id="JBBPCC010000003">
    <property type="protein sequence ID" value="MEK8127629.1"/>
    <property type="molecule type" value="Genomic_DNA"/>
</dbReference>
<evidence type="ECO:0000313" key="4">
    <source>
        <dbReference type="Proteomes" id="UP001469365"/>
    </source>
</evidence>
<dbReference type="InterPro" id="IPR050490">
    <property type="entry name" value="Bact_solute-bd_prot1"/>
</dbReference>
<dbReference type="RefSeq" id="WP_341414685.1">
    <property type="nucleotide sequence ID" value="NZ_JBBPCC010000003.1"/>
</dbReference>
<dbReference type="PANTHER" id="PTHR43649:SF17">
    <property type="entry name" value="ABC TRANSPORTER SOLUTE BINDING PROTEIN-SUGAR TRANSPORT"/>
    <property type="match status" value="1"/>
</dbReference>
<protein>
    <submittedName>
        <fullName evidence="3">ABC transporter substrate-binding protein</fullName>
    </submittedName>
</protein>
<evidence type="ECO:0000256" key="1">
    <source>
        <dbReference type="SAM" id="SignalP"/>
    </source>
</evidence>
<dbReference type="Pfam" id="PF12010">
    <property type="entry name" value="DUF3502"/>
    <property type="match status" value="1"/>
</dbReference>
<dbReference type="PROSITE" id="PS51257">
    <property type="entry name" value="PROKAR_LIPOPROTEIN"/>
    <property type="match status" value="1"/>
</dbReference>
<dbReference type="InterPro" id="IPR022627">
    <property type="entry name" value="DUF3502"/>
</dbReference>
<dbReference type="Proteomes" id="UP001469365">
    <property type="component" value="Unassembled WGS sequence"/>
</dbReference>
<feature type="domain" description="PI-PLC Y-box" evidence="2">
    <location>
        <begin position="381"/>
        <end position="443"/>
    </location>
</feature>
<accession>A0ABU9DFG4</accession>
<dbReference type="SUPFAM" id="SSF53850">
    <property type="entry name" value="Periplasmic binding protein-like II"/>
    <property type="match status" value="1"/>
</dbReference>
<dbReference type="PROSITE" id="PS50008">
    <property type="entry name" value="PIPLC_Y_DOMAIN"/>
    <property type="match status" value="1"/>
</dbReference>
<dbReference type="PANTHER" id="PTHR43649">
    <property type="entry name" value="ARABINOSE-BINDING PROTEIN-RELATED"/>
    <property type="match status" value="1"/>
</dbReference>
<proteinExistence type="predicted"/>
<reference evidence="3 4" key="1">
    <citation type="submission" date="2024-04" db="EMBL/GenBank/DDBJ databases">
        <title>draft genome sequnece of Paenibacillus filicis.</title>
        <authorList>
            <person name="Kim D.-U."/>
        </authorList>
    </citation>
    <scope>NUCLEOTIDE SEQUENCE [LARGE SCALE GENOMIC DNA]</scope>
    <source>
        <strain evidence="3 4">KACC14197</strain>
    </source>
</reference>
<dbReference type="InterPro" id="IPR001711">
    <property type="entry name" value="PLipase_C_Pinositol-sp_Y"/>
</dbReference>
<comment type="caution">
    <text evidence="3">The sequence shown here is derived from an EMBL/GenBank/DDBJ whole genome shotgun (WGS) entry which is preliminary data.</text>
</comment>
<dbReference type="Gene3D" id="3.40.190.10">
    <property type="entry name" value="Periplasmic binding protein-like II"/>
    <property type="match status" value="2"/>
</dbReference>
<organism evidence="3 4">
    <name type="scientific">Paenibacillus filicis</name>
    <dbReference type="NCBI Taxonomy" id="669464"/>
    <lineage>
        <taxon>Bacteria</taxon>
        <taxon>Bacillati</taxon>
        <taxon>Bacillota</taxon>
        <taxon>Bacilli</taxon>
        <taxon>Bacillales</taxon>
        <taxon>Paenibacillaceae</taxon>
        <taxon>Paenibacillus</taxon>
    </lineage>
</organism>
<evidence type="ECO:0000313" key="3">
    <source>
        <dbReference type="EMBL" id="MEK8127629.1"/>
    </source>
</evidence>
<name>A0ABU9DFG4_9BACL</name>
<gene>
    <name evidence="3" type="ORF">WMW72_06830</name>
</gene>
<feature type="chain" id="PRO_5046670121" evidence="1">
    <location>
        <begin position="28"/>
        <end position="502"/>
    </location>
</feature>
<evidence type="ECO:0000259" key="2">
    <source>
        <dbReference type="PROSITE" id="PS50008"/>
    </source>
</evidence>